<dbReference type="AlphaFoldDB" id="A0A7C2JXM6"/>
<dbReference type="InterPro" id="IPR002575">
    <property type="entry name" value="Aminoglycoside_PTrfase"/>
</dbReference>
<dbReference type="EMBL" id="DSOK01000177">
    <property type="protein sequence ID" value="HEN15026.1"/>
    <property type="molecule type" value="Genomic_DNA"/>
</dbReference>
<evidence type="ECO:0000256" key="5">
    <source>
        <dbReference type="ARBA" id="ARBA00022840"/>
    </source>
</evidence>
<evidence type="ECO:0000256" key="3">
    <source>
        <dbReference type="ARBA" id="ARBA00022741"/>
    </source>
</evidence>
<keyword evidence="4" id="KW-0418">Kinase</keyword>
<keyword evidence="2 7" id="KW-0808">Transferase</keyword>
<keyword evidence="3" id="KW-0547">Nucleotide-binding</keyword>
<dbReference type="InterPro" id="IPR011009">
    <property type="entry name" value="Kinase-like_dom_sf"/>
</dbReference>
<dbReference type="SUPFAM" id="SSF56112">
    <property type="entry name" value="Protein kinase-like (PK-like)"/>
    <property type="match status" value="1"/>
</dbReference>
<comment type="caution">
    <text evidence="7">The sequence shown here is derived from an EMBL/GenBank/DDBJ whole genome shotgun (WGS) entry which is preliminary data.</text>
</comment>
<accession>A0A7C2JXM6</accession>
<protein>
    <submittedName>
        <fullName evidence="7">Phosphotransferase</fullName>
    </submittedName>
</protein>
<sequence length="385" mass="43222">MLSSHIAPDFLMEFSGCFSFASFESSWCSSGLACEPVTACEYCPVMWNLTADNARQYLIDAGHLPATTQAVVKPLAWGVSNVVLRVDPEQGSPLVLKQSQPQLRTKIDWFSRCERIYREADVLRALATRLPVGAVPAVRFEDRPNYILGLEAIRPDHVVWKQQLLAGELDEAVAARLGWLLGLMHGTTAGHPELLPDSEDWSLFDELRIDPFYRFLARRDAELVPMVDRLLDEMSRHRVCLVHADFSPKNVLVHPGGVALVDFETGHWGDPAFDLGFFLAHLLLKSLRPAAPPADWQRLIDRFWSAYCDTLQGIGTFTDMKPGVTSSRAVWHLAACLQARIDGKSPVDYLTEAWQAEFVRTLTRRWLADPPDNLAVACTAFLHRE</sequence>
<evidence type="ECO:0000259" key="6">
    <source>
        <dbReference type="PROSITE" id="PS50011"/>
    </source>
</evidence>
<dbReference type="PANTHER" id="PTHR34273">
    <property type="entry name" value="METHYLTHIORIBOSE KINASE"/>
    <property type="match status" value="1"/>
</dbReference>
<name>A0A7C2JXM6_9PLAN</name>
<proteinExistence type="inferred from homology"/>
<organism evidence="7">
    <name type="scientific">Schlesneria paludicola</name>
    <dbReference type="NCBI Taxonomy" id="360056"/>
    <lineage>
        <taxon>Bacteria</taxon>
        <taxon>Pseudomonadati</taxon>
        <taxon>Planctomycetota</taxon>
        <taxon>Planctomycetia</taxon>
        <taxon>Planctomycetales</taxon>
        <taxon>Planctomycetaceae</taxon>
        <taxon>Schlesneria</taxon>
    </lineage>
</organism>
<reference evidence="7" key="1">
    <citation type="journal article" date="2020" name="mSystems">
        <title>Genome- and Community-Level Interaction Insights into Carbon Utilization and Element Cycling Functions of Hydrothermarchaeota in Hydrothermal Sediment.</title>
        <authorList>
            <person name="Zhou Z."/>
            <person name="Liu Y."/>
            <person name="Xu W."/>
            <person name="Pan J."/>
            <person name="Luo Z.H."/>
            <person name="Li M."/>
        </authorList>
    </citation>
    <scope>NUCLEOTIDE SEQUENCE [LARGE SCALE GENOMIC DNA]</scope>
    <source>
        <strain evidence="7">SpSt-339</strain>
    </source>
</reference>
<gene>
    <name evidence="7" type="ORF">ENQ76_06100</name>
</gene>
<comment type="similarity">
    <text evidence="1">Belongs to the methylthioribose kinase family.</text>
</comment>
<evidence type="ECO:0000256" key="2">
    <source>
        <dbReference type="ARBA" id="ARBA00022679"/>
    </source>
</evidence>
<dbReference type="PROSITE" id="PS50011">
    <property type="entry name" value="PROTEIN_KINASE_DOM"/>
    <property type="match status" value="1"/>
</dbReference>
<keyword evidence="5" id="KW-0067">ATP-binding</keyword>
<evidence type="ECO:0000313" key="7">
    <source>
        <dbReference type="EMBL" id="HEN15026.1"/>
    </source>
</evidence>
<dbReference type="InterPro" id="IPR000719">
    <property type="entry name" value="Prot_kinase_dom"/>
</dbReference>
<dbReference type="GO" id="GO:0005524">
    <property type="term" value="F:ATP binding"/>
    <property type="evidence" value="ECO:0007669"/>
    <property type="project" value="UniProtKB-KW"/>
</dbReference>
<dbReference type="Gene3D" id="3.30.200.20">
    <property type="entry name" value="Phosphorylase Kinase, domain 1"/>
    <property type="match status" value="1"/>
</dbReference>
<evidence type="ECO:0000256" key="4">
    <source>
        <dbReference type="ARBA" id="ARBA00022777"/>
    </source>
</evidence>
<evidence type="ECO:0000256" key="1">
    <source>
        <dbReference type="ARBA" id="ARBA00010165"/>
    </source>
</evidence>
<feature type="domain" description="Protein kinase" evidence="6">
    <location>
        <begin position="69"/>
        <end position="385"/>
    </location>
</feature>
<dbReference type="Pfam" id="PF01636">
    <property type="entry name" value="APH"/>
    <property type="match status" value="1"/>
</dbReference>
<dbReference type="PANTHER" id="PTHR34273:SF2">
    <property type="entry name" value="METHYLTHIORIBOSE KINASE"/>
    <property type="match status" value="1"/>
</dbReference>
<dbReference type="Gene3D" id="3.90.1200.10">
    <property type="match status" value="1"/>
</dbReference>
<dbReference type="GO" id="GO:0004672">
    <property type="term" value="F:protein kinase activity"/>
    <property type="evidence" value="ECO:0007669"/>
    <property type="project" value="InterPro"/>
</dbReference>